<dbReference type="InterPro" id="IPR050268">
    <property type="entry name" value="NADH-dep_flavin_reductase"/>
</dbReference>
<dbReference type="PANTHER" id="PTHR30466">
    <property type="entry name" value="FLAVIN REDUCTASE"/>
    <property type="match status" value="1"/>
</dbReference>
<dbReference type="InterPro" id="IPR012349">
    <property type="entry name" value="Split_barrel_FMN-bd"/>
</dbReference>
<dbReference type="Gene3D" id="2.30.110.10">
    <property type="entry name" value="Electron Transport, Fmn-binding Protein, Chain A"/>
    <property type="match status" value="1"/>
</dbReference>
<dbReference type="EMBL" id="BSUM01000001">
    <property type="protein sequence ID" value="GMA33334.1"/>
    <property type="molecule type" value="Genomic_DNA"/>
</dbReference>
<keyword evidence="4" id="KW-1185">Reference proteome</keyword>
<gene>
    <name evidence="3" type="ORF">GCM10025875_33260</name>
</gene>
<reference evidence="3" key="1">
    <citation type="journal article" date="2014" name="Int. J. Syst. Evol. Microbiol.">
        <title>Complete genome sequence of Corynebacterium casei LMG S-19264T (=DSM 44701T), isolated from a smear-ripened cheese.</title>
        <authorList>
            <consortium name="US DOE Joint Genome Institute (JGI-PGF)"/>
            <person name="Walter F."/>
            <person name="Albersmeier A."/>
            <person name="Kalinowski J."/>
            <person name="Ruckert C."/>
        </authorList>
    </citation>
    <scope>NUCLEOTIDE SEQUENCE</scope>
    <source>
        <strain evidence="3">NBRC 112290</strain>
    </source>
</reference>
<comment type="caution">
    <text evidence="3">The sequence shown here is derived from an EMBL/GenBank/DDBJ whole genome shotgun (WGS) entry which is preliminary data.</text>
</comment>
<dbReference type="InterPro" id="IPR002563">
    <property type="entry name" value="Flavin_Rdtase-like_dom"/>
</dbReference>
<accession>A0AA37XHZ1</accession>
<dbReference type="SUPFAM" id="SSF50475">
    <property type="entry name" value="FMN-binding split barrel"/>
    <property type="match status" value="1"/>
</dbReference>
<feature type="domain" description="Flavin reductase like" evidence="2">
    <location>
        <begin position="1"/>
        <end position="137"/>
    </location>
</feature>
<dbReference type="GO" id="GO:0006208">
    <property type="term" value="P:pyrimidine nucleobase catabolic process"/>
    <property type="evidence" value="ECO:0007669"/>
    <property type="project" value="TreeGrafter"/>
</dbReference>
<evidence type="ECO:0000259" key="2">
    <source>
        <dbReference type="SMART" id="SM00903"/>
    </source>
</evidence>
<name>A0AA37XHZ1_9MICO</name>
<evidence type="ECO:0000256" key="1">
    <source>
        <dbReference type="ARBA" id="ARBA00023002"/>
    </source>
</evidence>
<evidence type="ECO:0000313" key="3">
    <source>
        <dbReference type="EMBL" id="GMA33334.1"/>
    </source>
</evidence>
<dbReference type="Proteomes" id="UP001157161">
    <property type="component" value="Unassembled WGS sequence"/>
</dbReference>
<dbReference type="PANTHER" id="PTHR30466:SF1">
    <property type="entry name" value="FMN REDUCTASE (NADH) RUTF"/>
    <property type="match status" value="1"/>
</dbReference>
<dbReference type="Pfam" id="PF01613">
    <property type="entry name" value="Flavin_Reduct"/>
    <property type="match status" value="1"/>
</dbReference>
<protein>
    <submittedName>
        <fullName evidence="3">Flavin-dependent reductase</fullName>
    </submittedName>
</protein>
<keyword evidence="1" id="KW-0560">Oxidoreductase</keyword>
<proteinExistence type="predicted"/>
<dbReference type="GO" id="GO:0010181">
    <property type="term" value="F:FMN binding"/>
    <property type="evidence" value="ECO:0007669"/>
    <property type="project" value="InterPro"/>
</dbReference>
<evidence type="ECO:0000313" key="4">
    <source>
        <dbReference type="Proteomes" id="UP001157161"/>
    </source>
</evidence>
<sequence length="143" mass="14884">MIACVDDGGAPVGFTASSVVSVSSSPPVLAFCVRGRSSAWPAIAVARSVAVSFLARDQADLAERFAARGTDRFADGGWTSLPGGEPVVDGAREWVRGRVLERISLGSSHLVALSPTAHGAPRPDAPPLLYREGDYRGLDAHDA</sequence>
<reference evidence="3" key="2">
    <citation type="submission" date="2023-02" db="EMBL/GenBank/DDBJ databases">
        <authorList>
            <person name="Sun Q."/>
            <person name="Mori K."/>
        </authorList>
    </citation>
    <scope>NUCLEOTIDE SEQUENCE</scope>
    <source>
        <strain evidence="3">NBRC 112290</strain>
    </source>
</reference>
<dbReference type="SMART" id="SM00903">
    <property type="entry name" value="Flavin_Reduct"/>
    <property type="match status" value="1"/>
</dbReference>
<dbReference type="AlphaFoldDB" id="A0AA37XHZ1"/>
<organism evidence="3 4">
    <name type="scientific">Litorihabitans aurantiacus</name>
    <dbReference type="NCBI Taxonomy" id="1930061"/>
    <lineage>
        <taxon>Bacteria</taxon>
        <taxon>Bacillati</taxon>
        <taxon>Actinomycetota</taxon>
        <taxon>Actinomycetes</taxon>
        <taxon>Micrococcales</taxon>
        <taxon>Beutenbergiaceae</taxon>
        <taxon>Litorihabitans</taxon>
    </lineage>
</organism>
<dbReference type="GO" id="GO:0042602">
    <property type="term" value="F:riboflavin reductase (NADPH) activity"/>
    <property type="evidence" value="ECO:0007669"/>
    <property type="project" value="TreeGrafter"/>
</dbReference>